<dbReference type="AlphaFoldDB" id="A0A183ED26"/>
<evidence type="ECO:0000313" key="4">
    <source>
        <dbReference type="EMBL" id="VDN32612.1"/>
    </source>
</evidence>
<proteinExistence type="predicted"/>
<evidence type="ECO:0000313" key="6">
    <source>
        <dbReference type="WBParaSite" id="GPUH_0001889201-mRNA-1"/>
    </source>
</evidence>
<feature type="transmembrane region" description="Helical" evidence="3">
    <location>
        <begin position="279"/>
        <end position="296"/>
    </location>
</feature>
<dbReference type="Proteomes" id="UP000271098">
    <property type="component" value="Unassembled WGS sequence"/>
</dbReference>
<keyword evidence="5" id="KW-1185">Reference proteome</keyword>
<evidence type="ECO:0000256" key="3">
    <source>
        <dbReference type="SAM" id="Phobius"/>
    </source>
</evidence>
<dbReference type="SMART" id="SM00248">
    <property type="entry name" value="ANK"/>
    <property type="match status" value="3"/>
</dbReference>
<name>A0A183ED26_9BILA</name>
<keyword evidence="3" id="KW-0472">Membrane</keyword>
<dbReference type="InterPro" id="IPR002110">
    <property type="entry name" value="Ankyrin_rpt"/>
</dbReference>
<feature type="repeat" description="ANK" evidence="1">
    <location>
        <begin position="87"/>
        <end position="119"/>
    </location>
</feature>
<evidence type="ECO:0000256" key="2">
    <source>
        <dbReference type="SAM" id="MobiDB-lite"/>
    </source>
</evidence>
<reference evidence="6" key="1">
    <citation type="submission" date="2016-06" db="UniProtKB">
        <authorList>
            <consortium name="WormBaseParasite"/>
        </authorList>
    </citation>
    <scope>IDENTIFICATION</scope>
</reference>
<gene>
    <name evidence="4" type="ORF">GPUH_LOCUS18867</name>
</gene>
<feature type="repeat" description="ANK" evidence="1">
    <location>
        <begin position="53"/>
        <end position="85"/>
    </location>
</feature>
<sequence>MSSAEEPAVLLQKSDEPEEKTKEIFELIRQKKSNEVIRMLKNKQIPFDCTDKNGMTLLDQACWAGDGKLAKFLLSNGADPNSNKHESGYRSLMFAAIAGHQEICRLLLDHGAYAHSTNSIGKTAAEMAAFVGQHECVSIINNYITLSEIERLLHPKGENSDEIYPKKFSLALHGLIKTHVFHPIWAMSLKLWLILYTVRETCKLVETALLENELRDGQILIKNYAKQLLRMERSDRVRPGLEHFLRNAVQAFPYHHCMLFQALVRNLAQIEFVSFNEELFFKFLLLVFSGNFVFLFQKFRLFFKFSGKNNNGSSDVYFGQMPKMRLSSGTRVNYIKY</sequence>
<dbReference type="WBParaSite" id="GPUH_0001889201-mRNA-1">
    <property type="protein sequence ID" value="GPUH_0001889201-mRNA-1"/>
    <property type="gene ID" value="GPUH_0001889201"/>
</dbReference>
<dbReference type="SUPFAM" id="SSF48403">
    <property type="entry name" value="Ankyrin repeat"/>
    <property type="match status" value="1"/>
</dbReference>
<organism evidence="6">
    <name type="scientific">Gongylonema pulchrum</name>
    <dbReference type="NCBI Taxonomy" id="637853"/>
    <lineage>
        <taxon>Eukaryota</taxon>
        <taxon>Metazoa</taxon>
        <taxon>Ecdysozoa</taxon>
        <taxon>Nematoda</taxon>
        <taxon>Chromadorea</taxon>
        <taxon>Rhabditida</taxon>
        <taxon>Spirurina</taxon>
        <taxon>Spiruromorpha</taxon>
        <taxon>Spiruroidea</taxon>
        <taxon>Gongylonematidae</taxon>
        <taxon>Gongylonema</taxon>
    </lineage>
</organism>
<keyword evidence="1" id="KW-0040">ANK repeat</keyword>
<dbReference type="Pfam" id="PF13637">
    <property type="entry name" value="Ank_4"/>
    <property type="match status" value="1"/>
</dbReference>
<dbReference type="PANTHER" id="PTHR24150:SF8">
    <property type="entry name" value="ANKYRIN REPEAT AND MYND DOMAIN-CONTAINING PROTEIN 2"/>
    <property type="match status" value="1"/>
</dbReference>
<dbReference type="PROSITE" id="PS50297">
    <property type="entry name" value="ANK_REP_REGION"/>
    <property type="match status" value="2"/>
</dbReference>
<dbReference type="OrthoDB" id="10257049at2759"/>
<dbReference type="PANTHER" id="PTHR24150">
    <property type="entry name" value="ANKYRIN REPEAT AND MYND DOMAIN-CONTAINING PROTEIN 2"/>
    <property type="match status" value="1"/>
</dbReference>
<dbReference type="InterPro" id="IPR036770">
    <property type="entry name" value="Ankyrin_rpt-contain_sf"/>
</dbReference>
<evidence type="ECO:0000313" key="5">
    <source>
        <dbReference type="Proteomes" id="UP000271098"/>
    </source>
</evidence>
<dbReference type="Pfam" id="PF12796">
    <property type="entry name" value="Ank_2"/>
    <property type="match status" value="1"/>
</dbReference>
<dbReference type="PROSITE" id="PS50088">
    <property type="entry name" value="ANK_REPEAT"/>
    <property type="match status" value="2"/>
</dbReference>
<keyword evidence="3" id="KW-1133">Transmembrane helix</keyword>
<dbReference type="Gene3D" id="1.25.40.20">
    <property type="entry name" value="Ankyrin repeat-containing domain"/>
    <property type="match status" value="1"/>
</dbReference>
<dbReference type="InterPro" id="IPR052452">
    <property type="entry name" value="Ankyrin-MYND_dom_contain_2"/>
</dbReference>
<keyword evidence="3" id="KW-0812">Transmembrane</keyword>
<feature type="region of interest" description="Disordered" evidence="2">
    <location>
        <begin position="1"/>
        <end position="20"/>
    </location>
</feature>
<reference evidence="4 5" key="2">
    <citation type="submission" date="2018-11" db="EMBL/GenBank/DDBJ databases">
        <authorList>
            <consortium name="Pathogen Informatics"/>
        </authorList>
    </citation>
    <scope>NUCLEOTIDE SEQUENCE [LARGE SCALE GENOMIC DNA]</scope>
</reference>
<dbReference type="EMBL" id="UYRT01087494">
    <property type="protein sequence ID" value="VDN32612.1"/>
    <property type="molecule type" value="Genomic_DNA"/>
</dbReference>
<accession>A0A183ED26</accession>
<evidence type="ECO:0000256" key="1">
    <source>
        <dbReference type="PROSITE-ProRule" id="PRU00023"/>
    </source>
</evidence>
<protein>
    <submittedName>
        <fullName evidence="6">ANK_REP_REGION domain-containing protein</fullName>
    </submittedName>
</protein>